<keyword evidence="2" id="KW-1003">Cell membrane</keyword>
<dbReference type="PANTHER" id="PTHR30213">
    <property type="entry name" value="INNER MEMBRANE PROTEIN YHJD"/>
    <property type="match status" value="1"/>
</dbReference>
<evidence type="ECO:0000256" key="6">
    <source>
        <dbReference type="SAM" id="Phobius"/>
    </source>
</evidence>
<keyword evidence="3 6" id="KW-0812">Transmembrane</keyword>
<dbReference type="eggNOG" id="COG1295">
    <property type="taxonomic scope" value="Bacteria"/>
</dbReference>
<dbReference type="RefSeq" id="WP_003778611.1">
    <property type="nucleotide sequence ID" value="NZ_JH992960.1"/>
</dbReference>
<evidence type="ECO:0000313" key="7">
    <source>
        <dbReference type="EMBL" id="EKU93137.1"/>
    </source>
</evidence>
<feature type="transmembrane region" description="Helical" evidence="6">
    <location>
        <begin position="40"/>
        <end position="59"/>
    </location>
</feature>
<feature type="transmembrane region" description="Helical" evidence="6">
    <location>
        <begin position="183"/>
        <end position="204"/>
    </location>
</feature>
<dbReference type="STRING" id="883081.HMPREF9698_01479"/>
<evidence type="ECO:0000256" key="5">
    <source>
        <dbReference type="ARBA" id="ARBA00023136"/>
    </source>
</evidence>
<dbReference type="Proteomes" id="UP000009875">
    <property type="component" value="Unassembled WGS sequence"/>
</dbReference>
<dbReference type="GO" id="GO:0005886">
    <property type="term" value="C:plasma membrane"/>
    <property type="evidence" value="ECO:0007669"/>
    <property type="project" value="UniProtKB-SubCell"/>
</dbReference>
<reference evidence="7 8" key="1">
    <citation type="submission" date="2012-09" db="EMBL/GenBank/DDBJ databases">
        <title>The Genome Sequence of Alloiococcus otitis ATCC 51267.</title>
        <authorList>
            <consortium name="The Broad Institute Genome Sequencing Platform"/>
            <person name="Earl A."/>
            <person name="Ward D."/>
            <person name="Feldgarden M."/>
            <person name="Gevers D."/>
            <person name="Huys G."/>
            <person name="Walker B."/>
            <person name="Young S.K."/>
            <person name="Zeng Q."/>
            <person name="Gargeya S."/>
            <person name="Fitzgerald M."/>
            <person name="Haas B."/>
            <person name="Abouelleil A."/>
            <person name="Alvarado L."/>
            <person name="Arachchi H.M."/>
            <person name="Berlin A.M."/>
            <person name="Chapman S.B."/>
            <person name="Goldberg J."/>
            <person name="Griggs A."/>
            <person name="Gujja S."/>
            <person name="Hansen M."/>
            <person name="Howarth C."/>
            <person name="Imamovic A."/>
            <person name="Larimer J."/>
            <person name="McCowen C."/>
            <person name="Montmayeur A."/>
            <person name="Murphy C."/>
            <person name="Neiman D."/>
            <person name="Pearson M."/>
            <person name="Priest M."/>
            <person name="Roberts A."/>
            <person name="Saif S."/>
            <person name="Shea T."/>
            <person name="Sisk P."/>
            <person name="Sykes S."/>
            <person name="Wortman J."/>
            <person name="Nusbaum C."/>
            <person name="Birren B."/>
        </authorList>
    </citation>
    <scope>NUCLEOTIDE SEQUENCE [LARGE SCALE GENOMIC DNA]</scope>
    <source>
        <strain evidence="7 8">ATCC 51267</strain>
    </source>
</reference>
<evidence type="ECO:0000256" key="3">
    <source>
        <dbReference type="ARBA" id="ARBA00022692"/>
    </source>
</evidence>
<evidence type="ECO:0000313" key="8">
    <source>
        <dbReference type="Proteomes" id="UP000009875"/>
    </source>
</evidence>
<feature type="transmembrane region" description="Helical" evidence="6">
    <location>
        <begin position="216"/>
        <end position="238"/>
    </location>
</feature>
<name>K9EQC1_9LACT</name>
<keyword evidence="8" id="KW-1185">Reference proteome</keyword>
<dbReference type="InterPro" id="IPR017039">
    <property type="entry name" value="Virul_fac_BrkB"/>
</dbReference>
<evidence type="ECO:0000256" key="4">
    <source>
        <dbReference type="ARBA" id="ARBA00022989"/>
    </source>
</evidence>
<gene>
    <name evidence="7" type="ORF">HMPREF9698_01479</name>
</gene>
<sequence>MEKLEKYEDKIPHKKKLIQAIEIGMRHMDRIMLPQSAAEMTYFILLSIIPIILVIANIIPMLPIATDQVLSIVQEVIPADVYNVLEPTLMGYLEGGSGGAISIGLITALFSASRIVSILNRSLDEIYGTVDKRNFVLERIVSFLIMLGIIALAGLALFVFIFGEAILGFVQDLLGLDFTFMNIFMIFRWVIVLVLFPLIFLIIYHVLPSHHLKLKYSLPGAIFAAIGSIILSEFYTLILRLFGGDAVGNATFGAVIALMLFLYIANMITFIGAMINTFIFEWVNEESVEVYEHDMHRKEQLENTKWKGYPDSNKTLILKHKLYKTDYLKSLNSESDDKVEMNKLPDE</sequence>
<comment type="subcellular location">
    <subcellularLocation>
        <location evidence="1">Cell membrane</location>
        <topology evidence="1">Multi-pass membrane protein</topology>
    </subcellularLocation>
</comment>
<dbReference type="EMBL" id="AGXA01000024">
    <property type="protein sequence ID" value="EKU93137.1"/>
    <property type="molecule type" value="Genomic_DNA"/>
</dbReference>
<protein>
    <submittedName>
        <fullName evidence="7">YihY family protein</fullName>
    </submittedName>
</protein>
<keyword evidence="5 6" id="KW-0472">Membrane</keyword>
<dbReference type="HOGENOM" id="CLU_045539_4_0_9"/>
<evidence type="ECO:0000256" key="2">
    <source>
        <dbReference type="ARBA" id="ARBA00022475"/>
    </source>
</evidence>
<proteinExistence type="predicted"/>
<dbReference type="PANTHER" id="PTHR30213:SF0">
    <property type="entry name" value="UPF0761 MEMBRANE PROTEIN YIHY"/>
    <property type="match status" value="1"/>
</dbReference>
<comment type="caution">
    <text evidence="7">The sequence shown here is derived from an EMBL/GenBank/DDBJ whole genome shotgun (WGS) entry which is preliminary data.</text>
</comment>
<accession>K9EQC1</accession>
<dbReference type="OrthoDB" id="9775903at2"/>
<organism evidence="7 8">
    <name type="scientific">Alloiococcus otitis ATCC 51267</name>
    <dbReference type="NCBI Taxonomy" id="883081"/>
    <lineage>
        <taxon>Bacteria</taxon>
        <taxon>Bacillati</taxon>
        <taxon>Bacillota</taxon>
        <taxon>Bacilli</taxon>
        <taxon>Lactobacillales</taxon>
        <taxon>Carnobacteriaceae</taxon>
        <taxon>Alloiococcus</taxon>
    </lineage>
</organism>
<feature type="transmembrane region" description="Helical" evidence="6">
    <location>
        <begin position="99"/>
        <end position="119"/>
    </location>
</feature>
<feature type="transmembrane region" description="Helical" evidence="6">
    <location>
        <begin position="250"/>
        <end position="275"/>
    </location>
</feature>
<dbReference type="Pfam" id="PF03631">
    <property type="entry name" value="Virul_fac_BrkB"/>
    <property type="match status" value="1"/>
</dbReference>
<evidence type="ECO:0000256" key="1">
    <source>
        <dbReference type="ARBA" id="ARBA00004651"/>
    </source>
</evidence>
<keyword evidence="4 6" id="KW-1133">Transmembrane helix</keyword>
<dbReference type="NCBIfam" id="TIGR00765">
    <property type="entry name" value="yihY_not_rbn"/>
    <property type="match status" value="1"/>
</dbReference>
<feature type="transmembrane region" description="Helical" evidence="6">
    <location>
        <begin position="140"/>
        <end position="163"/>
    </location>
</feature>
<dbReference type="AlphaFoldDB" id="K9EQC1"/>